<reference evidence="3" key="1">
    <citation type="submission" date="2016-12" db="EMBL/GenBank/DDBJ databases">
        <title>Comparative genomics of four Isosphaeraceae planctomycetes: a common pool of plasmids and glycoside hydrolase genes.</title>
        <authorList>
            <person name="Ivanova A."/>
        </authorList>
    </citation>
    <scope>NUCLEOTIDE SEQUENCE [LARGE SCALE GENOMIC DNA]</scope>
    <source>
        <strain evidence="3">PX4</strain>
    </source>
</reference>
<keyword evidence="1" id="KW-1133">Transmembrane helix</keyword>
<dbReference type="KEGG" id="pbor:BSF38_04304"/>
<keyword evidence="3" id="KW-1185">Reference proteome</keyword>
<proteinExistence type="predicted"/>
<evidence type="ECO:0008006" key="4">
    <source>
        <dbReference type="Google" id="ProtNLM"/>
    </source>
</evidence>
<dbReference type="AlphaFoldDB" id="A0A1U7CUZ3"/>
<evidence type="ECO:0000256" key="1">
    <source>
        <dbReference type="SAM" id="Phobius"/>
    </source>
</evidence>
<dbReference type="OrthoDB" id="244263at2"/>
<keyword evidence="1" id="KW-0472">Membrane</keyword>
<organism evidence="2 3">
    <name type="scientific">Paludisphaera borealis</name>
    <dbReference type="NCBI Taxonomy" id="1387353"/>
    <lineage>
        <taxon>Bacteria</taxon>
        <taxon>Pseudomonadati</taxon>
        <taxon>Planctomycetota</taxon>
        <taxon>Planctomycetia</taxon>
        <taxon>Isosphaerales</taxon>
        <taxon>Isosphaeraceae</taxon>
        <taxon>Paludisphaera</taxon>
    </lineage>
</organism>
<accession>A0A1U7CUZ3</accession>
<dbReference type="RefSeq" id="WP_076349076.1">
    <property type="nucleotide sequence ID" value="NZ_CP019082.1"/>
</dbReference>
<evidence type="ECO:0000313" key="3">
    <source>
        <dbReference type="Proteomes" id="UP000186309"/>
    </source>
</evidence>
<dbReference type="EMBL" id="CP019082">
    <property type="protein sequence ID" value="APW62752.1"/>
    <property type="molecule type" value="Genomic_DNA"/>
</dbReference>
<feature type="transmembrane region" description="Helical" evidence="1">
    <location>
        <begin position="21"/>
        <end position="39"/>
    </location>
</feature>
<sequence length="1122" mass="115798">MDEQVIAAKPPKRLRRLIRSIVVLAILFLLMLASLPTVLSTSPARRMLVQAINKKLNPGRIELGGVSLSWTRGLVLKDLVLVDPQGKTVVTADSVRTDRGILGLVASRSDYGVIRVEGASVDVERRADGSIDVLDALGGLMGGGGESRGGDPGPGPGQSPAVAVVVKGGRARIASPELAEPITAGAFEASATIVPGKPLDVAVTLTDEGRSLDLHAGYDMNAAPGTSPDQSLTLTGKNWPLAVRQAGVTARWRLDGPLKADRKQGLWSAQGDVVLRDVVADGPVLAGDRLALESVTAGCDVTQTSSGWSIRKLDLKSPIGELTATGDIPATGETPTRLSGHVDLAATSKLLPRAIPLRHGIVINKGQARIEAALTTRDGAERLDLSANLADLAATEGGRPLTLHKPASFSTALVRSKGNTAVESFAIKAAGVDATATGDLERGVKLSGTVDLAAIEAQARELIELGAVNLAGKGRVAADYRPDGGMFKARLAAEFDGLKVAGLTAEPIIRDHVRLEGAADGPRDKNGTPLDWHAVRLGVKAGETKASLQATVTEGVAAVVLDGSIPITTPAPAVASGKVSVRRVGQVYHLDEVQLTATPVDRRAASAAVSLRAKGQLDVAAGQLVLVPVGAQPSAGIAIGPQGFMLSGIGKADAPMTIDTVLVGELSALDRALGYWTASPPRGLGGDWSGRVTLARQLDGRLDFNGWVNSPNLVATTPRGPVSLALNGAYATSNDQLVLTNLDLTTVYGRLVGGGTIAEARARRLADVAGTLEPRWETLDPLVASAVEPHAQVRATVRPFHLKGSLAGGSASQMLKGMEGELGVDLASAQAFGMKIGPTPVVLRLAGGKAVFDPIASTLNDGTLAISADLDLEDPNALWLRLAKGTKIEGAAINKDVSDDVLSYIAPILSKSSNVSGKVSLTVDGASIPLIGDGALRVDGQLVFQDVVFQPGPFTAEIVTLTGNTAPKLTLEQPLQLQIADGRVKQSGLTIPLANGTKASIQGSVGFDKTLALRASVPVTPQMLGGNAAAKQFVGGTNITIPIGGTISHPIIDRNGLRLALKDAARSMVKRGVQAQAGRLLDQVIPPAAGNGNGNSTGGSFGRDALKALEGVGRDLAQPKRR</sequence>
<dbReference type="Proteomes" id="UP000186309">
    <property type="component" value="Chromosome"/>
</dbReference>
<keyword evidence="1" id="KW-0812">Transmembrane</keyword>
<protein>
    <recommendedName>
        <fullName evidence="4">AsmA-like C-terminal domain-containing protein</fullName>
    </recommendedName>
</protein>
<gene>
    <name evidence="2" type="ORF">BSF38_04304</name>
</gene>
<name>A0A1U7CUZ3_9BACT</name>
<evidence type="ECO:0000313" key="2">
    <source>
        <dbReference type="EMBL" id="APW62752.1"/>
    </source>
</evidence>